<dbReference type="Proteomes" id="UP000272015">
    <property type="component" value="Unassembled WGS sequence"/>
</dbReference>
<accession>A0A3A5MKV9</accession>
<keyword evidence="2" id="KW-1185">Reference proteome</keyword>
<evidence type="ECO:0000313" key="2">
    <source>
        <dbReference type="Proteomes" id="UP000272015"/>
    </source>
</evidence>
<dbReference type="AlphaFoldDB" id="A0A3A5MKV9"/>
<reference evidence="1 2" key="1">
    <citation type="submission" date="2018-09" db="EMBL/GenBank/DDBJ databases">
        <title>Novel species of Cryobacterium.</title>
        <authorList>
            <person name="Liu Q."/>
            <person name="Xin Y.-H."/>
        </authorList>
    </citation>
    <scope>NUCLEOTIDE SEQUENCE [LARGE SCALE GENOMIC DNA]</scope>
    <source>
        <strain evidence="1 2">Hh39</strain>
    </source>
</reference>
<comment type="caution">
    <text evidence="1">The sequence shown here is derived from an EMBL/GenBank/DDBJ whole genome shotgun (WGS) entry which is preliminary data.</text>
</comment>
<dbReference type="OrthoDB" id="3577648at2"/>
<evidence type="ECO:0008006" key="3">
    <source>
        <dbReference type="Google" id="ProtNLM"/>
    </source>
</evidence>
<dbReference type="RefSeq" id="WP_119973219.1">
    <property type="nucleotide sequence ID" value="NZ_JBHSQA010000006.1"/>
</dbReference>
<organism evidence="1 2">
    <name type="scientific">Cryobacterium melibiosiphilum</name>
    <dbReference type="NCBI Taxonomy" id="995039"/>
    <lineage>
        <taxon>Bacteria</taxon>
        <taxon>Bacillati</taxon>
        <taxon>Actinomycetota</taxon>
        <taxon>Actinomycetes</taxon>
        <taxon>Micrococcales</taxon>
        <taxon>Microbacteriaceae</taxon>
        <taxon>Cryobacterium</taxon>
    </lineage>
</organism>
<dbReference type="EMBL" id="QZVS01000070">
    <property type="protein sequence ID" value="RJT89675.1"/>
    <property type="molecule type" value="Genomic_DNA"/>
</dbReference>
<sequence>MGTRRVIVRASARKHGIGDEDAIAAAESPLVSGPLDDGHPQRQLRVGCDSRARLLETVVLVWDDGTEEIIHAMTFRPQYLGLLH</sequence>
<protein>
    <recommendedName>
        <fullName evidence="3">Toxin</fullName>
    </recommendedName>
</protein>
<proteinExistence type="predicted"/>
<gene>
    <name evidence="1" type="ORF">D6T64_06220</name>
</gene>
<evidence type="ECO:0000313" key="1">
    <source>
        <dbReference type="EMBL" id="RJT89675.1"/>
    </source>
</evidence>
<name>A0A3A5MKV9_9MICO</name>